<dbReference type="RefSeq" id="WP_386767347.1">
    <property type="nucleotide sequence ID" value="NZ_JBHSTI010000008.1"/>
</dbReference>
<dbReference type="InterPro" id="IPR013325">
    <property type="entry name" value="RNA_pol_sigma_r2"/>
</dbReference>
<dbReference type="InterPro" id="IPR007627">
    <property type="entry name" value="RNA_pol_sigma70_r2"/>
</dbReference>
<feature type="domain" description="RNA polymerase sigma-70 region 2" evidence="1">
    <location>
        <begin position="17"/>
        <end position="79"/>
    </location>
</feature>
<dbReference type="Proteomes" id="UP001596138">
    <property type="component" value="Unassembled WGS sequence"/>
</dbReference>
<reference evidence="3" key="1">
    <citation type="journal article" date="2019" name="Int. J. Syst. Evol. Microbiol.">
        <title>The Global Catalogue of Microorganisms (GCM) 10K type strain sequencing project: providing services to taxonomists for standard genome sequencing and annotation.</title>
        <authorList>
            <consortium name="The Broad Institute Genomics Platform"/>
            <consortium name="The Broad Institute Genome Sequencing Center for Infectious Disease"/>
            <person name="Wu L."/>
            <person name="Ma J."/>
        </authorList>
    </citation>
    <scope>NUCLEOTIDE SEQUENCE [LARGE SCALE GENOMIC DNA]</scope>
    <source>
        <strain evidence="3">CGMCC 4.7317</strain>
    </source>
</reference>
<protein>
    <submittedName>
        <fullName evidence="2">Sigma factor</fullName>
    </submittedName>
</protein>
<proteinExistence type="predicted"/>
<accession>A0ABW1T3D2</accession>
<keyword evidence="3" id="KW-1185">Reference proteome</keyword>
<evidence type="ECO:0000313" key="3">
    <source>
        <dbReference type="Proteomes" id="UP001596138"/>
    </source>
</evidence>
<gene>
    <name evidence="2" type="ORF">ACFQGU_13050</name>
</gene>
<dbReference type="Pfam" id="PF04542">
    <property type="entry name" value="Sigma70_r2"/>
    <property type="match status" value="1"/>
</dbReference>
<organism evidence="2 3">
    <name type="scientific">Longivirga aurantiaca</name>
    <dbReference type="NCBI Taxonomy" id="1837743"/>
    <lineage>
        <taxon>Bacteria</taxon>
        <taxon>Bacillati</taxon>
        <taxon>Actinomycetota</taxon>
        <taxon>Actinomycetes</taxon>
        <taxon>Sporichthyales</taxon>
        <taxon>Sporichthyaceae</taxon>
        <taxon>Longivirga</taxon>
    </lineage>
</organism>
<name>A0ABW1T3D2_9ACTN</name>
<dbReference type="SUPFAM" id="SSF88946">
    <property type="entry name" value="Sigma2 domain of RNA polymerase sigma factors"/>
    <property type="match status" value="1"/>
</dbReference>
<comment type="caution">
    <text evidence="2">The sequence shown here is derived from an EMBL/GenBank/DDBJ whole genome shotgun (WGS) entry which is preliminary data.</text>
</comment>
<evidence type="ECO:0000313" key="2">
    <source>
        <dbReference type="EMBL" id="MFC6238809.1"/>
    </source>
</evidence>
<sequence length="119" mass="12920">MARQGDADFLGWVSTSRDGLRTTAFLLCGDWHLADDLVQDALTRVFGVWGRVSGSGDPGPYARKVLVNLYLDHRRRPSRRETPTADLPDRALEQPLTVDGGEVPVRVVPGPVPQAVAGS</sequence>
<dbReference type="EMBL" id="JBHSTI010000008">
    <property type="protein sequence ID" value="MFC6238809.1"/>
    <property type="molecule type" value="Genomic_DNA"/>
</dbReference>
<dbReference type="Gene3D" id="1.10.1740.10">
    <property type="match status" value="1"/>
</dbReference>
<evidence type="ECO:0000259" key="1">
    <source>
        <dbReference type="Pfam" id="PF04542"/>
    </source>
</evidence>